<dbReference type="PANTHER" id="PTHR30437">
    <property type="entry name" value="TRANSCRIPTION ELONGATION FACTOR GREA"/>
    <property type="match status" value="1"/>
</dbReference>
<dbReference type="Gene3D" id="1.10.287.180">
    <property type="entry name" value="Transcription elongation factor, GreA/GreB, N-terminal domain"/>
    <property type="match status" value="1"/>
</dbReference>
<protein>
    <recommendedName>
        <fullName evidence="2 8">Transcription elongation factor GreA</fullName>
    </recommendedName>
    <alternativeName>
        <fullName evidence="7 8">Transcript cleavage factor GreA</fullName>
    </alternativeName>
</protein>
<keyword evidence="12" id="KW-0648">Protein biosynthesis</keyword>
<dbReference type="InterPro" id="IPR023459">
    <property type="entry name" value="Tscrpt_elong_fac_GreA/B_fam"/>
</dbReference>
<dbReference type="HAMAP" id="MF_00105">
    <property type="entry name" value="GreA_GreB"/>
    <property type="match status" value="1"/>
</dbReference>
<dbReference type="SUPFAM" id="SSF54534">
    <property type="entry name" value="FKBP-like"/>
    <property type="match status" value="1"/>
</dbReference>
<evidence type="ECO:0000256" key="9">
    <source>
        <dbReference type="RuleBase" id="RU000556"/>
    </source>
</evidence>
<dbReference type="InterPro" id="IPR001437">
    <property type="entry name" value="Tscrpt_elong_fac_GreA/B_C"/>
</dbReference>
<feature type="domain" description="Transcription elongation factor GreA/GreB C-terminal" evidence="10">
    <location>
        <begin position="82"/>
        <end position="155"/>
    </location>
</feature>
<dbReference type="GO" id="GO:0032784">
    <property type="term" value="P:regulation of DNA-templated transcription elongation"/>
    <property type="evidence" value="ECO:0007669"/>
    <property type="project" value="UniProtKB-UniRule"/>
</dbReference>
<dbReference type="Gene3D" id="3.10.50.30">
    <property type="entry name" value="Transcription elongation factor, GreA/GreB, C-terminal domain"/>
    <property type="match status" value="1"/>
</dbReference>
<dbReference type="PANTHER" id="PTHR30437:SF4">
    <property type="entry name" value="TRANSCRIPTION ELONGATION FACTOR GREA"/>
    <property type="match status" value="1"/>
</dbReference>
<keyword evidence="12" id="KW-0251">Elongation factor</keyword>
<sequence>MSIGDQIYLTASGLEKLKIELITLKAKLREVAERIDKAKELGDLSENAEYHEAKEDYAFTAGKIMEIEDTLNRASVMAEQTQKEVVQMGSTARVQNTAGKEKEYTLVGPNEADPTAGKISYESPLAQAFLGHKKGERVEVTTPGGSMSYTIVGIK</sequence>
<dbReference type="SUPFAM" id="SSF46557">
    <property type="entry name" value="GreA transcript cleavage protein, N-terminal domain"/>
    <property type="match status" value="1"/>
</dbReference>
<gene>
    <name evidence="8" type="primary">greA</name>
    <name evidence="12" type="ORF">UU49_C0004G0006</name>
</gene>
<keyword evidence="5 8" id="KW-0804">Transcription</keyword>
<dbReference type="FunFam" id="3.10.50.30:FF:000001">
    <property type="entry name" value="Transcription elongation factor GreA"/>
    <property type="match status" value="1"/>
</dbReference>
<accession>A0A0G0XRX8</accession>
<dbReference type="GO" id="GO:0070063">
    <property type="term" value="F:RNA polymerase binding"/>
    <property type="evidence" value="ECO:0007669"/>
    <property type="project" value="InterPro"/>
</dbReference>
<dbReference type="PATRIC" id="fig|1619048.3.peg.151"/>
<dbReference type="InterPro" id="IPR028624">
    <property type="entry name" value="Tscrpt_elong_fac_GreA/B"/>
</dbReference>
<evidence type="ECO:0000256" key="3">
    <source>
        <dbReference type="ARBA" id="ARBA00023015"/>
    </source>
</evidence>
<dbReference type="Pfam" id="PF03449">
    <property type="entry name" value="GreA_GreB_N"/>
    <property type="match status" value="1"/>
</dbReference>
<feature type="coiled-coil region" evidence="8">
    <location>
        <begin position="14"/>
        <end position="84"/>
    </location>
</feature>
<evidence type="ECO:0000259" key="10">
    <source>
        <dbReference type="Pfam" id="PF01272"/>
    </source>
</evidence>
<keyword evidence="4 8" id="KW-0238">DNA-binding</keyword>
<dbReference type="FunFam" id="1.10.287.180:FF:000001">
    <property type="entry name" value="Transcription elongation factor GreA"/>
    <property type="match status" value="1"/>
</dbReference>
<name>A0A0G0XRX8_9BACT</name>
<dbReference type="InterPro" id="IPR036953">
    <property type="entry name" value="GreA/GreB_C_sf"/>
</dbReference>
<dbReference type="STRING" id="1619048.UU49_C0004G0006"/>
<dbReference type="NCBIfam" id="TIGR01462">
    <property type="entry name" value="greA"/>
    <property type="match status" value="1"/>
</dbReference>
<dbReference type="Pfam" id="PF01272">
    <property type="entry name" value="GreA_GreB"/>
    <property type="match status" value="1"/>
</dbReference>
<dbReference type="NCBIfam" id="NF001263">
    <property type="entry name" value="PRK00226.1-4"/>
    <property type="match status" value="1"/>
</dbReference>
<keyword evidence="3 8" id="KW-0805">Transcription regulation</keyword>
<comment type="function">
    <text evidence="6 8 9">Necessary for efficient RNA polymerase transcription elongation past template-encoded arresting sites. The arresting sites in DNA have the property of trapping a certain fraction of elongating RNA polymerases that pass through, resulting in locked ternary complexes. Cleavage of the nascent transcript by cleavage factors such as GreA or GreB allows the resumption of elongation from the new 3'terminus. GreA releases sequences of 2 to 3 nucleotides.</text>
</comment>
<dbReference type="AlphaFoldDB" id="A0A0G0XRX8"/>
<evidence type="ECO:0000259" key="11">
    <source>
        <dbReference type="Pfam" id="PF03449"/>
    </source>
</evidence>
<evidence type="ECO:0000256" key="7">
    <source>
        <dbReference type="ARBA" id="ARBA00030776"/>
    </source>
</evidence>
<evidence type="ECO:0000256" key="8">
    <source>
        <dbReference type="HAMAP-Rule" id="MF_00105"/>
    </source>
</evidence>
<dbReference type="InterPro" id="IPR022691">
    <property type="entry name" value="Tscrpt_elong_fac_GreA/B_N"/>
</dbReference>
<dbReference type="GO" id="GO:0003746">
    <property type="term" value="F:translation elongation factor activity"/>
    <property type="evidence" value="ECO:0007669"/>
    <property type="project" value="UniProtKB-KW"/>
</dbReference>
<dbReference type="Proteomes" id="UP000034108">
    <property type="component" value="Unassembled WGS sequence"/>
</dbReference>
<evidence type="ECO:0000313" key="13">
    <source>
        <dbReference type="Proteomes" id="UP000034108"/>
    </source>
</evidence>
<evidence type="ECO:0000256" key="6">
    <source>
        <dbReference type="ARBA" id="ARBA00024916"/>
    </source>
</evidence>
<dbReference type="InterPro" id="IPR006359">
    <property type="entry name" value="Tscrpt_elong_fac_GreA"/>
</dbReference>
<dbReference type="GO" id="GO:0006354">
    <property type="term" value="P:DNA-templated transcription elongation"/>
    <property type="evidence" value="ECO:0007669"/>
    <property type="project" value="TreeGrafter"/>
</dbReference>
<evidence type="ECO:0000313" key="12">
    <source>
        <dbReference type="EMBL" id="KKR99675.1"/>
    </source>
</evidence>
<dbReference type="InterPro" id="IPR018151">
    <property type="entry name" value="TF_GreA/GreB_CS"/>
</dbReference>
<reference evidence="12 13" key="1">
    <citation type="journal article" date="2015" name="Nature">
        <title>rRNA introns, odd ribosomes, and small enigmatic genomes across a large radiation of phyla.</title>
        <authorList>
            <person name="Brown C.T."/>
            <person name="Hug L.A."/>
            <person name="Thomas B.C."/>
            <person name="Sharon I."/>
            <person name="Castelle C.J."/>
            <person name="Singh A."/>
            <person name="Wilkins M.J."/>
            <person name="Williams K.H."/>
            <person name="Banfield J.F."/>
        </authorList>
    </citation>
    <scope>NUCLEOTIDE SEQUENCE [LARGE SCALE GENOMIC DNA]</scope>
</reference>
<evidence type="ECO:0000256" key="2">
    <source>
        <dbReference type="ARBA" id="ARBA00013729"/>
    </source>
</evidence>
<dbReference type="PIRSF" id="PIRSF006092">
    <property type="entry name" value="GreA_GreB"/>
    <property type="match status" value="1"/>
</dbReference>
<comment type="similarity">
    <text evidence="1 8 9">Belongs to the GreA/GreB family.</text>
</comment>
<evidence type="ECO:0000256" key="1">
    <source>
        <dbReference type="ARBA" id="ARBA00008213"/>
    </source>
</evidence>
<keyword evidence="8" id="KW-0175">Coiled coil</keyword>
<evidence type="ECO:0000256" key="5">
    <source>
        <dbReference type="ARBA" id="ARBA00023163"/>
    </source>
</evidence>
<dbReference type="GO" id="GO:0003677">
    <property type="term" value="F:DNA binding"/>
    <property type="evidence" value="ECO:0007669"/>
    <property type="project" value="UniProtKB-UniRule"/>
</dbReference>
<dbReference type="InterPro" id="IPR036805">
    <property type="entry name" value="Tscrpt_elong_fac_GreA/B_N_sf"/>
</dbReference>
<dbReference type="EMBL" id="LCAV01000004">
    <property type="protein sequence ID" value="KKR99675.1"/>
    <property type="molecule type" value="Genomic_DNA"/>
</dbReference>
<organism evidence="12 13">
    <name type="scientific">Candidatus Magasanikbacteria bacterium GW2011_GWC2_41_17</name>
    <dbReference type="NCBI Taxonomy" id="1619048"/>
    <lineage>
        <taxon>Bacteria</taxon>
        <taxon>Candidatus Magasanikiibacteriota</taxon>
    </lineage>
</organism>
<dbReference type="PROSITE" id="PS00829">
    <property type="entry name" value="GREAB_1"/>
    <property type="match status" value="1"/>
</dbReference>
<proteinExistence type="inferred from homology"/>
<evidence type="ECO:0000256" key="4">
    <source>
        <dbReference type="ARBA" id="ARBA00023125"/>
    </source>
</evidence>
<feature type="domain" description="Transcription elongation factor GreA/GreB N-terminal" evidence="11">
    <location>
        <begin position="7"/>
        <end position="76"/>
    </location>
</feature>
<comment type="caution">
    <text evidence="12">The sequence shown here is derived from an EMBL/GenBank/DDBJ whole genome shotgun (WGS) entry which is preliminary data.</text>
</comment>